<comment type="caution">
    <text evidence="1">The sequence shown here is derived from an EMBL/GenBank/DDBJ whole genome shotgun (WGS) entry which is preliminary data.</text>
</comment>
<proteinExistence type="predicted"/>
<dbReference type="Proteomes" id="UP000518752">
    <property type="component" value="Unassembled WGS sequence"/>
</dbReference>
<dbReference type="AlphaFoldDB" id="A0A8H5MD59"/>
<dbReference type="EMBL" id="JAACJN010000021">
    <property type="protein sequence ID" value="KAF5389544.1"/>
    <property type="molecule type" value="Genomic_DNA"/>
</dbReference>
<gene>
    <name evidence="1" type="ORF">D9757_004168</name>
</gene>
<name>A0A8H5MD59_9AGAR</name>
<evidence type="ECO:0000313" key="1">
    <source>
        <dbReference type="EMBL" id="KAF5389544.1"/>
    </source>
</evidence>
<protein>
    <submittedName>
        <fullName evidence="1">Uncharacterized protein</fullName>
    </submittedName>
</protein>
<evidence type="ECO:0000313" key="2">
    <source>
        <dbReference type="Proteomes" id="UP000518752"/>
    </source>
</evidence>
<sequence>MVNPEDENQKQFFAVSHENRQRSTVTPESKVSYAFFECENVK</sequence>
<accession>A0A8H5MD59</accession>
<keyword evidence="2" id="KW-1185">Reference proteome</keyword>
<organism evidence="1 2">
    <name type="scientific">Collybiopsis confluens</name>
    <dbReference type="NCBI Taxonomy" id="2823264"/>
    <lineage>
        <taxon>Eukaryota</taxon>
        <taxon>Fungi</taxon>
        <taxon>Dikarya</taxon>
        <taxon>Basidiomycota</taxon>
        <taxon>Agaricomycotina</taxon>
        <taxon>Agaricomycetes</taxon>
        <taxon>Agaricomycetidae</taxon>
        <taxon>Agaricales</taxon>
        <taxon>Marasmiineae</taxon>
        <taxon>Omphalotaceae</taxon>
        <taxon>Collybiopsis</taxon>
    </lineage>
</organism>
<reference evidence="1 2" key="1">
    <citation type="journal article" date="2020" name="ISME J.">
        <title>Uncovering the hidden diversity of litter-decomposition mechanisms in mushroom-forming fungi.</title>
        <authorList>
            <person name="Floudas D."/>
            <person name="Bentzer J."/>
            <person name="Ahren D."/>
            <person name="Johansson T."/>
            <person name="Persson P."/>
            <person name="Tunlid A."/>
        </authorList>
    </citation>
    <scope>NUCLEOTIDE SEQUENCE [LARGE SCALE GENOMIC DNA]</scope>
    <source>
        <strain evidence="1 2">CBS 406.79</strain>
    </source>
</reference>